<keyword evidence="6" id="KW-0333">Golgi apparatus</keyword>
<dbReference type="PANTHER" id="PTHR13302">
    <property type="entry name" value="CONSERVED OLIGOMERIC GOLGI COMPLEX COMPONENT 3"/>
    <property type="match status" value="1"/>
</dbReference>
<keyword evidence="4" id="KW-0813">Transport</keyword>
<keyword evidence="12" id="KW-1185">Reference proteome</keyword>
<keyword evidence="5" id="KW-0653">Protein transport</keyword>
<dbReference type="GO" id="GO:0017119">
    <property type="term" value="C:Golgi transport complex"/>
    <property type="evidence" value="ECO:0007669"/>
    <property type="project" value="TreeGrafter"/>
</dbReference>
<feature type="domain" description="Conserved oligomeric Golgi complex subunit 3 N-terminal" evidence="9">
    <location>
        <begin position="64"/>
        <end position="201"/>
    </location>
</feature>
<evidence type="ECO:0000259" key="9">
    <source>
        <dbReference type="Pfam" id="PF04136"/>
    </source>
</evidence>
<comment type="caution">
    <text evidence="11">The sequence shown here is derived from an EMBL/GenBank/DDBJ whole genome shotgun (WGS) entry which is preliminary data.</text>
</comment>
<dbReference type="Proteomes" id="UP000179807">
    <property type="component" value="Unassembled WGS sequence"/>
</dbReference>
<evidence type="ECO:0000313" key="11">
    <source>
        <dbReference type="EMBL" id="OHT09374.1"/>
    </source>
</evidence>
<reference evidence="11" key="1">
    <citation type="submission" date="2016-10" db="EMBL/GenBank/DDBJ databases">
        <authorList>
            <person name="Benchimol M."/>
            <person name="Almeida L.G."/>
            <person name="Vasconcelos A.T."/>
            <person name="Perreira-Neves A."/>
            <person name="Rosa I.A."/>
            <person name="Tasca T."/>
            <person name="Bogo M.R."/>
            <person name="de Souza W."/>
        </authorList>
    </citation>
    <scope>NUCLEOTIDE SEQUENCE [LARGE SCALE GENOMIC DNA]</scope>
    <source>
        <strain evidence="11">K</strain>
    </source>
</reference>
<evidence type="ECO:0000256" key="6">
    <source>
        <dbReference type="ARBA" id="ARBA00023034"/>
    </source>
</evidence>
<evidence type="ECO:0000256" key="8">
    <source>
        <dbReference type="ARBA" id="ARBA00031339"/>
    </source>
</evidence>
<dbReference type="InterPro" id="IPR007265">
    <property type="entry name" value="COG_su3"/>
</dbReference>
<gene>
    <name evidence="11" type="ORF">TRFO_21676</name>
</gene>
<evidence type="ECO:0000256" key="2">
    <source>
        <dbReference type="ARBA" id="ARBA00009936"/>
    </source>
</evidence>
<dbReference type="VEuPathDB" id="TrichDB:TRFO_21676"/>
<keyword evidence="7" id="KW-0472">Membrane</keyword>
<comment type="subcellular location">
    <subcellularLocation>
        <location evidence="1">Golgi apparatus membrane</location>
        <topology evidence="1">Peripheral membrane protein</topology>
    </subcellularLocation>
</comment>
<accession>A0A1J4KI77</accession>
<evidence type="ECO:0000259" key="10">
    <source>
        <dbReference type="Pfam" id="PF20671"/>
    </source>
</evidence>
<dbReference type="GeneID" id="94836828"/>
<evidence type="ECO:0000313" key="12">
    <source>
        <dbReference type="Proteomes" id="UP000179807"/>
    </source>
</evidence>
<dbReference type="RefSeq" id="XP_068362510.1">
    <property type="nucleotide sequence ID" value="XM_068502124.1"/>
</dbReference>
<evidence type="ECO:0000256" key="5">
    <source>
        <dbReference type="ARBA" id="ARBA00022927"/>
    </source>
</evidence>
<comment type="similarity">
    <text evidence="2">Belongs to the COG3 family.</text>
</comment>
<feature type="domain" description="Conserved oligomeric Golgi complex subunit 3 C-terminal" evidence="10">
    <location>
        <begin position="213"/>
        <end position="411"/>
    </location>
</feature>
<dbReference type="OrthoDB" id="296793at2759"/>
<name>A0A1J4KI77_9EUKA</name>
<dbReference type="GO" id="GO:0000139">
    <property type="term" value="C:Golgi membrane"/>
    <property type="evidence" value="ECO:0007669"/>
    <property type="project" value="UniProtKB-SubCell"/>
</dbReference>
<dbReference type="EMBL" id="MLAK01000640">
    <property type="protein sequence ID" value="OHT09374.1"/>
    <property type="molecule type" value="Genomic_DNA"/>
</dbReference>
<evidence type="ECO:0000256" key="3">
    <source>
        <dbReference type="ARBA" id="ARBA00020976"/>
    </source>
</evidence>
<dbReference type="Pfam" id="PF20671">
    <property type="entry name" value="COG3_C"/>
    <property type="match status" value="1"/>
</dbReference>
<proteinExistence type="inferred from homology"/>
<sequence length="622" mass="71257">MIDEDKHFVVTDIPPEWRMCTESIIIPQKPLPLHDHENTPTPVFLSDLIQNDLSFIPTSRTAIETLLEQTAELLRQMKECRKHLKTAELKRREIASSAELLSGVCNSQITEEQRLTVFVSGIDKFISFYENLDRIYIDFKSPGFTVLSPDFSSAVHKISEGIKFFSTNSNFRDSKLFKLKYVSLQNKAIELVSSHVTSTLERTVALSRSTDPYQKFQSIAPSIKRLFRLIEGMPRLIDALDVYKKIRIQIIRPQISFTSLDKTLTLTLELIQKEFELATLFFDFANETYSRCFSELCGELIDHFSNLYMHEVYATNDVMELCQFCSIFSGQKLKNQLALIGDLSSSTITTRQNLHANPNNTLNNNQSNSSINENAGMKTSLEIQKRLNSILITTQERIITQIRLISSEIARSQETVRYLLLLYNSLSRKQFCEPAFRLVSDNISYIEECGRDFNGSDIERNALMLSMYFNLKIEVDSIGRELDGDEIEFWNLLHPDNGYHLALMKRLESAITLRYQSLGSEITQFLMNPLFNLKARNIFSKPQLLSAIEGVSISIDTFFVDDIIPNLKKYITEQNQKDSLIHELKEQLILALGDCVSSFPDIDDETMGMISNLREKVLGLVL</sequence>
<dbReference type="InterPro" id="IPR016159">
    <property type="entry name" value="Cullin_repeat-like_dom_sf"/>
</dbReference>
<dbReference type="InterPro" id="IPR048685">
    <property type="entry name" value="COG3_C"/>
</dbReference>
<protein>
    <recommendedName>
        <fullName evidence="3">Conserved oligomeric Golgi complex subunit 3</fullName>
    </recommendedName>
    <alternativeName>
        <fullName evidence="8">Component of oligomeric Golgi complex 3</fullName>
    </alternativeName>
</protein>
<dbReference type="SUPFAM" id="SSF74788">
    <property type="entry name" value="Cullin repeat-like"/>
    <property type="match status" value="1"/>
</dbReference>
<evidence type="ECO:0000256" key="4">
    <source>
        <dbReference type="ARBA" id="ARBA00022448"/>
    </source>
</evidence>
<dbReference type="AlphaFoldDB" id="A0A1J4KI77"/>
<dbReference type="GO" id="GO:0006891">
    <property type="term" value="P:intra-Golgi vesicle-mediated transport"/>
    <property type="evidence" value="ECO:0007669"/>
    <property type="project" value="TreeGrafter"/>
</dbReference>
<dbReference type="Pfam" id="PF04136">
    <property type="entry name" value="COG3_N"/>
    <property type="match status" value="1"/>
</dbReference>
<organism evidence="11 12">
    <name type="scientific">Tritrichomonas foetus</name>
    <dbReference type="NCBI Taxonomy" id="1144522"/>
    <lineage>
        <taxon>Eukaryota</taxon>
        <taxon>Metamonada</taxon>
        <taxon>Parabasalia</taxon>
        <taxon>Tritrichomonadida</taxon>
        <taxon>Tritrichomonadidae</taxon>
        <taxon>Tritrichomonas</taxon>
    </lineage>
</organism>
<dbReference type="GO" id="GO:0005801">
    <property type="term" value="C:cis-Golgi network"/>
    <property type="evidence" value="ECO:0007669"/>
    <property type="project" value="InterPro"/>
</dbReference>
<evidence type="ECO:0000256" key="1">
    <source>
        <dbReference type="ARBA" id="ARBA00004395"/>
    </source>
</evidence>
<dbReference type="InterPro" id="IPR048320">
    <property type="entry name" value="COG3_N"/>
</dbReference>
<evidence type="ECO:0000256" key="7">
    <source>
        <dbReference type="ARBA" id="ARBA00023136"/>
    </source>
</evidence>
<dbReference type="GO" id="GO:0007030">
    <property type="term" value="P:Golgi organization"/>
    <property type="evidence" value="ECO:0007669"/>
    <property type="project" value="TreeGrafter"/>
</dbReference>
<dbReference type="GO" id="GO:0006886">
    <property type="term" value="P:intracellular protein transport"/>
    <property type="evidence" value="ECO:0007669"/>
    <property type="project" value="InterPro"/>
</dbReference>
<dbReference type="PANTHER" id="PTHR13302:SF8">
    <property type="entry name" value="CONSERVED OLIGOMERIC GOLGI COMPLEX SUBUNIT 3"/>
    <property type="match status" value="1"/>
</dbReference>